<dbReference type="PROSITE" id="PS51257">
    <property type="entry name" value="PROKAR_LIPOPROTEIN"/>
    <property type="match status" value="1"/>
</dbReference>
<feature type="signal peptide" evidence="1">
    <location>
        <begin position="1"/>
        <end position="18"/>
    </location>
</feature>
<keyword evidence="1" id="KW-0732">Signal</keyword>
<reference evidence="2" key="1">
    <citation type="submission" date="2022-08" db="EMBL/GenBank/DDBJ databases">
        <authorList>
            <consortium name="DOE Joint Genome Institute"/>
            <person name="Min B."/>
            <person name="Riley R."/>
            <person name="Sierra-Patev S."/>
            <person name="Naranjo-Ortiz M."/>
            <person name="Looney B."/>
            <person name="Konkel Z."/>
            <person name="Slot J.C."/>
            <person name="Sakamoto Y."/>
            <person name="Steenwyk J.L."/>
            <person name="Rokas A."/>
            <person name="Carro J."/>
            <person name="Camarero S."/>
            <person name="Ferreira P."/>
            <person name="Molpeceres G."/>
            <person name="Ruiz-Duenas F.J."/>
            <person name="Serrano A."/>
            <person name="Henrissat B."/>
            <person name="Drula E."/>
            <person name="Hughes K.W."/>
            <person name="Mata J.L."/>
            <person name="Ishikawa N.K."/>
            <person name="Vargas-Isla R."/>
            <person name="Ushijima S."/>
            <person name="Smith C.A."/>
            <person name="Ahrendt S."/>
            <person name="Andreopoulos W."/>
            <person name="He G."/>
            <person name="Labutti K."/>
            <person name="Lipzen A."/>
            <person name="Ng V."/>
            <person name="Sandor L."/>
            <person name="Barry K."/>
            <person name="Martinez A.T."/>
            <person name="Xiao Y."/>
            <person name="Gibbons J.G."/>
            <person name="Terashima K."/>
            <person name="Hibbett D.S."/>
            <person name="Grigoriev I.V."/>
        </authorList>
    </citation>
    <scope>NUCLEOTIDE SEQUENCE</scope>
    <source>
        <strain evidence="2">TFB9207</strain>
    </source>
</reference>
<evidence type="ECO:0000313" key="2">
    <source>
        <dbReference type="EMBL" id="KAJ3837270.1"/>
    </source>
</evidence>
<evidence type="ECO:0000256" key="1">
    <source>
        <dbReference type="SAM" id="SignalP"/>
    </source>
</evidence>
<dbReference type="AlphaFoldDB" id="A0AA38UDH3"/>
<accession>A0AA38UDH3</accession>
<name>A0AA38UDH3_9AGAR</name>
<comment type="caution">
    <text evidence="2">The sequence shown here is derived from an EMBL/GenBank/DDBJ whole genome shotgun (WGS) entry which is preliminary data.</text>
</comment>
<gene>
    <name evidence="2" type="ORF">F5878DRAFT_622873</name>
</gene>
<protein>
    <submittedName>
        <fullName evidence="2">Uncharacterized protein</fullName>
    </submittedName>
</protein>
<sequence length="146" mass="16302">MHFRIIFFIVWLVAAACAAPIPQRSPVDTSGFRSTAENTSLPVMVEIKYDRKGFPDTWGGLTTDQVKQKMKDAILAAVKAEKHPLFSEGREVKWDIREGQMNPETKAQLAFILEYYPCNSHGCPGSLGGSLDLHTLKVTLPPERRS</sequence>
<feature type="chain" id="PRO_5041219570" evidence="1">
    <location>
        <begin position="19"/>
        <end position="146"/>
    </location>
</feature>
<keyword evidence="3" id="KW-1185">Reference proteome</keyword>
<organism evidence="2 3">
    <name type="scientific">Lentinula raphanica</name>
    <dbReference type="NCBI Taxonomy" id="153919"/>
    <lineage>
        <taxon>Eukaryota</taxon>
        <taxon>Fungi</taxon>
        <taxon>Dikarya</taxon>
        <taxon>Basidiomycota</taxon>
        <taxon>Agaricomycotina</taxon>
        <taxon>Agaricomycetes</taxon>
        <taxon>Agaricomycetidae</taxon>
        <taxon>Agaricales</taxon>
        <taxon>Marasmiineae</taxon>
        <taxon>Omphalotaceae</taxon>
        <taxon>Lentinula</taxon>
    </lineage>
</organism>
<dbReference type="Proteomes" id="UP001163846">
    <property type="component" value="Unassembled WGS sequence"/>
</dbReference>
<evidence type="ECO:0000313" key="3">
    <source>
        <dbReference type="Proteomes" id="UP001163846"/>
    </source>
</evidence>
<proteinExistence type="predicted"/>
<dbReference type="EMBL" id="MU806258">
    <property type="protein sequence ID" value="KAJ3837270.1"/>
    <property type="molecule type" value="Genomic_DNA"/>
</dbReference>